<reference evidence="1 2" key="1">
    <citation type="journal article" date="2019" name="Sci. Rep.">
        <title>Orb-weaving spider Araneus ventricosus genome elucidates the spidroin gene catalogue.</title>
        <authorList>
            <person name="Kono N."/>
            <person name="Nakamura H."/>
            <person name="Ohtoshi R."/>
            <person name="Moran D.A.P."/>
            <person name="Shinohara A."/>
            <person name="Yoshida Y."/>
            <person name="Fujiwara M."/>
            <person name="Mori M."/>
            <person name="Tomita M."/>
            <person name="Arakawa K."/>
        </authorList>
    </citation>
    <scope>NUCLEOTIDE SEQUENCE [LARGE SCALE GENOMIC DNA]</scope>
</reference>
<keyword evidence="2" id="KW-1185">Reference proteome</keyword>
<organism evidence="1 2">
    <name type="scientific">Araneus ventricosus</name>
    <name type="common">Orbweaver spider</name>
    <name type="synonym">Epeira ventricosa</name>
    <dbReference type="NCBI Taxonomy" id="182803"/>
    <lineage>
        <taxon>Eukaryota</taxon>
        <taxon>Metazoa</taxon>
        <taxon>Ecdysozoa</taxon>
        <taxon>Arthropoda</taxon>
        <taxon>Chelicerata</taxon>
        <taxon>Arachnida</taxon>
        <taxon>Araneae</taxon>
        <taxon>Araneomorphae</taxon>
        <taxon>Entelegynae</taxon>
        <taxon>Araneoidea</taxon>
        <taxon>Araneidae</taxon>
        <taxon>Araneus</taxon>
    </lineage>
</organism>
<proteinExistence type="predicted"/>
<protein>
    <submittedName>
        <fullName evidence="1">Uncharacterized protein</fullName>
    </submittedName>
</protein>
<sequence length="86" mass="10125">MKIKRTINELTQLCTQERENKEEKLKGDVQNQEALEAKATKTKTLYKSKKQIEKCNYCHQNSHWVKSCRTWIADGKPAKPNQNDKF</sequence>
<dbReference type="EMBL" id="BGPR01005933">
    <property type="protein sequence ID" value="GBN14683.1"/>
    <property type="molecule type" value="Genomic_DNA"/>
</dbReference>
<dbReference type="AlphaFoldDB" id="A0A4Y2LL14"/>
<accession>A0A4Y2LL14</accession>
<dbReference type="OrthoDB" id="430476at2759"/>
<evidence type="ECO:0000313" key="2">
    <source>
        <dbReference type="Proteomes" id="UP000499080"/>
    </source>
</evidence>
<comment type="caution">
    <text evidence="1">The sequence shown here is derived from an EMBL/GenBank/DDBJ whole genome shotgun (WGS) entry which is preliminary data.</text>
</comment>
<name>A0A4Y2LL14_ARAVE</name>
<dbReference type="Proteomes" id="UP000499080">
    <property type="component" value="Unassembled WGS sequence"/>
</dbReference>
<evidence type="ECO:0000313" key="1">
    <source>
        <dbReference type="EMBL" id="GBN14683.1"/>
    </source>
</evidence>
<gene>
    <name evidence="1" type="ORF">AVEN_70157_1</name>
</gene>